<dbReference type="EMBL" id="HBFR01030938">
    <property type="protein sequence ID" value="CAD8895247.1"/>
    <property type="molecule type" value="Transcribed_RNA"/>
</dbReference>
<sequence>MAILCQNRANSFIISPSQRNIFSSHRASITFRKSKCNVRRSASASGTSSRVLYMKDSSCAYWFNVGDKVTVQSSVEKAGIELKGRTGVVTETWQKCEVDPTCCCAEYVDDNYAVTVKFQGKLDALISDDGGGDSFFKGNDTFTHYFNEDELLKIEKEENISSAAQGENVAFDGMSCTAFKLDQLKMGKQAQRIAAFEAAQSKEAS</sequence>
<protein>
    <submittedName>
        <fullName evidence="1">Uncharacterized protein</fullName>
    </submittedName>
</protein>
<reference evidence="1" key="1">
    <citation type="submission" date="2021-01" db="EMBL/GenBank/DDBJ databases">
        <authorList>
            <person name="Corre E."/>
            <person name="Pelletier E."/>
            <person name="Niang G."/>
            <person name="Scheremetjew M."/>
            <person name="Finn R."/>
            <person name="Kale V."/>
            <person name="Holt S."/>
            <person name="Cochrane G."/>
            <person name="Meng A."/>
            <person name="Brown T."/>
            <person name="Cohen L."/>
        </authorList>
    </citation>
    <scope>NUCLEOTIDE SEQUENCE</scope>
    <source>
        <strain evidence="1">308</strain>
    </source>
</reference>
<dbReference type="AlphaFoldDB" id="A0A7S1BT48"/>
<accession>A0A7S1BT48</accession>
<evidence type="ECO:0000313" key="1">
    <source>
        <dbReference type="EMBL" id="CAD8895247.1"/>
    </source>
</evidence>
<name>A0A7S1BT48_9STRA</name>
<gene>
    <name evidence="1" type="ORF">CHYS00102_LOCUS22461</name>
</gene>
<proteinExistence type="predicted"/>
<organism evidence="1">
    <name type="scientific">Corethron hystrix</name>
    <dbReference type="NCBI Taxonomy" id="216773"/>
    <lineage>
        <taxon>Eukaryota</taxon>
        <taxon>Sar</taxon>
        <taxon>Stramenopiles</taxon>
        <taxon>Ochrophyta</taxon>
        <taxon>Bacillariophyta</taxon>
        <taxon>Coscinodiscophyceae</taxon>
        <taxon>Corethrophycidae</taxon>
        <taxon>Corethrales</taxon>
        <taxon>Corethraceae</taxon>
        <taxon>Corethron</taxon>
    </lineage>
</organism>